<evidence type="ECO:0000256" key="1">
    <source>
        <dbReference type="SAM" id="SignalP"/>
    </source>
</evidence>
<sequence length="58" mass="7004">MLILIIHLGLYMFKRVHIVIEFPFNVSYYLCRPVRYYLSTKVFFNHNNYCAIQCVLSV</sequence>
<accession>A0A0E9WYD7</accession>
<organism evidence="2">
    <name type="scientific">Anguilla anguilla</name>
    <name type="common">European freshwater eel</name>
    <name type="synonym">Muraena anguilla</name>
    <dbReference type="NCBI Taxonomy" id="7936"/>
    <lineage>
        <taxon>Eukaryota</taxon>
        <taxon>Metazoa</taxon>
        <taxon>Chordata</taxon>
        <taxon>Craniata</taxon>
        <taxon>Vertebrata</taxon>
        <taxon>Euteleostomi</taxon>
        <taxon>Actinopterygii</taxon>
        <taxon>Neopterygii</taxon>
        <taxon>Teleostei</taxon>
        <taxon>Anguilliformes</taxon>
        <taxon>Anguillidae</taxon>
        <taxon>Anguilla</taxon>
    </lineage>
</organism>
<evidence type="ECO:0000313" key="2">
    <source>
        <dbReference type="EMBL" id="JAH95492.1"/>
    </source>
</evidence>
<keyword evidence="1" id="KW-0732">Signal</keyword>
<feature type="chain" id="PRO_5002434774" evidence="1">
    <location>
        <begin position="19"/>
        <end position="58"/>
    </location>
</feature>
<proteinExistence type="predicted"/>
<dbReference type="EMBL" id="GBXM01013085">
    <property type="protein sequence ID" value="JAH95492.1"/>
    <property type="molecule type" value="Transcribed_RNA"/>
</dbReference>
<dbReference type="AlphaFoldDB" id="A0A0E9WYD7"/>
<feature type="signal peptide" evidence="1">
    <location>
        <begin position="1"/>
        <end position="18"/>
    </location>
</feature>
<reference evidence="2" key="2">
    <citation type="journal article" date="2015" name="Fish Shellfish Immunol.">
        <title>Early steps in the European eel (Anguilla anguilla)-Vibrio vulnificus interaction in the gills: Role of the RtxA13 toxin.</title>
        <authorList>
            <person name="Callol A."/>
            <person name="Pajuelo D."/>
            <person name="Ebbesson L."/>
            <person name="Teles M."/>
            <person name="MacKenzie S."/>
            <person name="Amaro C."/>
        </authorList>
    </citation>
    <scope>NUCLEOTIDE SEQUENCE</scope>
</reference>
<reference evidence="2" key="1">
    <citation type="submission" date="2014-11" db="EMBL/GenBank/DDBJ databases">
        <authorList>
            <person name="Amaro Gonzalez C."/>
        </authorList>
    </citation>
    <scope>NUCLEOTIDE SEQUENCE</scope>
</reference>
<name>A0A0E9WYD7_ANGAN</name>
<protein>
    <submittedName>
        <fullName evidence="2">Uncharacterized protein</fullName>
    </submittedName>
</protein>